<dbReference type="OrthoDB" id="5430844at2"/>
<sequence length="317" mass="36016">MECGEKKYSYEAFGLKIMSDIKLPELNSLPGQDITEVKIERRNLKDYWQEDWNTLNRIMATENHVIFRIPELAVFRITNGNHIMFLPFEGADVNKIRLYLLGTCMGSILMQRKLLPLHGSAVDIKGKAYAFVGIPGAGKSTLATAFLQKGYKLLTDDVIALALSDEGPPNVIPAYPQQKLWDASLAAFEMNQNHYSPLFEREKKFAVPVKGQFSSESIPLAGIFELRKTDTNALTLQSIQGLEGLHMLFIHTYRNSLIQHLGLRSWHFKGTSNLSYHVPLYRIERPSNIFTANDIFLTILKTIEKENFNDYKAISNT</sequence>
<dbReference type="AlphaFoldDB" id="A0A3L7K2S7"/>
<comment type="caution">
    <text evidence="1">The sequence shown here is derived from an EMBL/GenBank/DDBJ whole genome shotgun (WGS) entry which is preliminary data.</text>
</comment>
<dbReference type="RefSeq" id="WP_121680144.1">
    <property type="nucleotide sequence ID" value="NZ_RCVZ01000004.1"/>
</dbReference>
<dbReference type="EMBL" id="RCVZ01000004">
    <property type="protein sequence ID" value="RLQ96291.1"/>
    <property type="molecule type" value="Genomic_DNA"/>
</dbReference>
<reference evidence="1 2" key="1">
    <citation type="submission" date="2018-10" db="EMBL/GenBank/DDBJ databases">
        <title>Falsibacillus sp. genome draft.</title>
        <authorList>
            <person name="Shi S."/>
        </authorList>
    </citation>
    <scope>NUCLEOTIDE SEQUENCE [LARGE SCALE GENOMIC DNA]</scope>
    <source>
        <strain evidence="1 2">GY 10110</strain>
    </source>
</reference>
<accession>A0A3L7K2S7</accession>
<proteinExistence type="predicted"/>
<dbReference type="Proteomes" id="UP000276770">
    <property type="component" value="Unassembled WGS sequence"/>
</dbReference>
<evidence type="ECO:0000313" key="1">
    <source>
        <dbReference type="EMBL" id="RLQ96291.1"/>
    </source>
</evidence>
<organism evidence="1 2">
    <name type="scientific">Falsibacillus albus</name>
    <dbReference type="NCBI Taxonomy" id="2478915"/>
    <lineage>
        <taxon>Bacteria</taxon>
        <taxon>Bacillati</taxon>
        <taxon>Bacillota</taxon>
        <taxon>Bacilli</taxon>
        <taxon>Bacillales</taxon>
        <taxon>Bacillaceae</taxon>
        <taxon>Falsibacillus</taxon>
    </lineage>
</organism>
<dbReference type="Gene3D" id="3.40.50.300">
    <property type="entry name" value="P-loop containing nucleotide triphosphate hydrolases"/>
    <property type="match status" value="1"/>
</dbReference>
<keyword evidence="2" id="KW-1185">Reference proteome</keyword>
<name>A0A3L7K2S7_9BACI</name>
<dbReference type="InterPro" id="IPR027417">
    <property type="entry name" value="P-loop_NTPase"/>
</dbReference>
<dbReference type="SUPFAM" id="SSF53795">
    <property type="entry name" value="PEP carboxykinase-like"/>
    <property type="match status" value="1"/>
</dbReference>
<evidence type="ECO:0000313" key="2">
    <source>
        <dbReference type="Proteomes" id="UP000276770"/>
    </source>
</evidence>
<protein>
    <submittedName>
        <fullName evidence="1">Aldolase</fullName>
    </submittedName>
</protein>
<gene>
    <name evidence="1" type="ORF">D9X91_08385</name>
</gene>